<feature type="transmembrane region" description="Helical" evidence="1">
    <location>
        <begin position="6"/>
        <end position="23"/>
    </location>
</feature>
<protein>
    <submittedName>
        <fullName evidence="2">Uncharacterized protein</fullName>
    </submittedName>
</protein>
<dbReference type="EMBL" id="ARYL01000010">
    <property type="protein sequence ID" value="KDA02862.1"/>
    <property type="molecule type" value="Genomic_DNA"/>
</dbReference>
<dbReference type="AlphaFoldDB" id="A0A059G7R8"/>
<keyword evidence="3" id="KW-1185">Reference proteome</keyword>
<dbReference type="PATRIC" id="fig|1280953.3.peg.1605"/>
<reference evidence="2 3" key="1">
    <citation type="journal article" date="2014" name="Antonie Van Leeuwenhoek">
        <title>Hyphomonas beringensis sp. nov. and Hyphomonas chukchiensis sp. nov., isolated from surface seawater of the Bering Sea and Chukchi Sea.</title>
        <authorList>
            <person name="Li C."/>
            <person name="Lai Q."/>
            <person name="Li G."/>
            <person name="Dong C."/>
            <person name="Wang J."/>
            <person name="Liao Y."/>
            <person name="Shao Z."/>
        </authorList>
    </citation>
    <scope>NUCLEOTIDE SEQUENCE [LARGE SCALE GENOMIC DNA]</scope>
    <source>
        <strain evidence="2 3">SCH89</strain>
    </source>
</reference>
<dbReference type="SUPFAM" id="SSF48452">
    <property type="entry name" value="TPR-like"/>
    <property type="match status" value="1"/>
</dbReference>
<sequence>MTRLQAIIVGVCLVLGLVGYAVFGRPGMGDLPMKERQAEIMEKIRTAPETLTPAETLARLEQTSIDQPDAPEPQYYIGVIMRQQNRPDDAARAFQSALRRDGTYVPALIGLADVLVELEGGGVTTDAARLYARAYELDPSEVRAGMWAAMGAAQAGDQDKAAEMMRAVFANLPEDDPRRERFAPMLDAIGRDAPAEQ</sequence>
<dbReference type="Pfam" id="PF13432">
    <property type="entry name" value="TPR_16"/>
    <property type="match status" value="1"/>
</dbReference>
<dbReference type="InterPro" id="IPR011990">
    <property type="entry name" value="TPR-like_helical_dom_sf"/>
</dbReference>
<dbReference type="eggNOG" id="COG4235">
    <property type="taxonomic scope" value="Bacteria"/>
</dbReference>
<dbReference type="STRING" id="1280953.HOC_07952"/>
<keyword evidence="1" id="KW-1133">Transmembrane helix</keyword>
<organism evidence="2 3">
    <name type="scientific">Hyphomonas oceanitis SCH89</name>
    <dbReference type="NCBI Taxonomy" id="1280953"/>
    <lineage>
        <taxon>Bacteria</taxon>
        <taxon>Pseudomonadati</taxon>
        <taxon>Pseudomonadota</taxon>
        <taxon>Alphaproteobacteria</taxon>
        <taxon>Hyphomonadales</taxon>
        <taxon>Hyphomonadaceae</taxon>
        <taxon>Hyphomonas</taxon>
    </lineage>
</organism>
<evidence type="ECO:0000256" key="1">
    <source>
        <dbReference type="SAM" id="Phobius"/>
    </source>
</evidence>
<dbReference type="Proteomes" id="UP000024942">
    <property type="component" value="Unassembled WGS sequence"/>
</dbReference>
<gene>
    <name evidence="2" type="ORF">HOC_07952</name>
</gene>
<keyword evidence="1" id="KW-0472">Membrane</keyword>
<keyword evidence="1" id="KW-0812">Transmembrane</keyword>
<dbReference type="Gene3D" id="1.25.40.10">
    <property type="entry name" value="Tetratricopeptide repeat domain"/>
    <property type="match status" value="1"/>
</dbReference>
<evidence type="ECO:0000313" key="2">
    <source>
        <dbReference type="EMBL" id="KDA02862.1"/>
    </source>
</evidence>
<comment type="caution">
    <text evidence="2">The sequence shown here is derived from an EMBL/GenBank/DDBJ whole genome shotgun (WGS) entry which is preliminary data.</text>
</comment>
<evidence type="ECO:0000313" key="3">
    <source>
        <dbReference type="Proteomes" id="UP000024942"/>
    </source>
</evidence>
<proteinExistence type="predicted"/>
<dbReference type="OrthoDB" id="7631440at2"/>
<accession>A0A059G7R8</accession>
<dbReference type="RefSeq" id="WP_035537312.1">
    <property type="nucleotide sequence ID" value="NZ_ARYL01000010.1"/>
</dbReference>
<name>A0A059G7R8_9PROT</name>